<dbReference type="Gene3D" id="4.10.1080.10">
    <property type="entry name" value="TSP type-3 repeat"/>
    <property type="match status" value="1"/>
</dbReference>
<gene>
    <name evidence="4" type="ORF">SAMN02745131_03775</name>
</gene>
<dbReference type="GO" id="GO:0005509">
    <property type="term" value="F:calcium ion binding"/>
    <property type="evidence" value="ECO:0007669"/>
    <property type="project" value="InterPro"/>
</dbReference>
<protein>
    <submittedName>
        <fullName evidence="4">Outer membrane protein OmpA</fullName>
    </submittedName>
</protein>
<proteinExistence type="predicted"/>
<dbReference type="AlphaFoldDB" id="A0A1M5FBS2"/>
<dbReference type="InterPro" id="IPR006665">
    <property type="entry name" value="OmpA-like"/>
</dbReference>
<dbReference type="Pfam" id="PF00691">
    <property type="entry name" value="OmpA"/>
    <property type="match status" value="1"/>
</dbReference>
<keyword evidence="2" id="KW-0732">Signal</keyword>
<dbReference type="InterPro" id="IPR028974">
    <property type="entry name" value="TSP_type-3_rpt"/>
</dbReference>
<accession>A0A1M5FBS2</accession>
<feature type="signal peptide" evidence="2">
    <location>
        <begin position="1"/>
        <end position="22"/>
    </location>
</feature>
<sequence length="546" mass="59790">MASKKYSFLAGLLCLFTSYGFAQTTTTTGSIGAYDPADSSVIPSRRMPQHTEFMNGTYNYPAKPKNMWEIGIKAGSFTVNGDVDGKFFSPGFGVHIRKAFGYLFSARLEYVYGIAKGLSWQGSSQTSYGQGGTGNPWQRLGYTGTVYNNYKSKVQDLSLEGLFSLNNIMFHQSRPKVNVYALVGVGASIYDVKVNALNGSTPYDFSGIPAGTYKTRKDVKDALKNLMDDSYETDAENAKTRRPNLFGKTLRPVGQLGGGIAFKLNNRVNLALEDRVSITKDDLYDGVQWTERGDFTRDFDTYNFLSLGLNFNIGSKSVEPLWWINPLDYAYQEIRKPRLMILPKPVLPDADGDGITDQFDQEQTPQGVPVDSHGVSLDTDGDGVPDARDKEKITPTYCQPVDADGVGKCPCPDSTCFAGYTKTGACEAALGTLPSVTFSGNGVSLNNDAKALLASVASRLRNSPECKIVVTGYCASSKSEQQRSWDRVNAVISYMVEKEGISQDRFFWNYGQEGGDCNTIDLRAAASDEQGQTTVPAPHPNLRRSK</sequence>
<keyword evidence="5" id="KW-1185">Reference proteome</keyword>
<feature type="domain" description="OmpA-like" evidence="3">
    <location>
        <begin position="437"/>
        <end position="508"/>
    </location>
</feature>
<feature type="region of interest" description="Disordered" evidence="1">
    <location>
        <begin position="527"/>
        <end position="546"/>
    </location>
</feature>
<dbReference type="RefSeq" id="WP_072836898.1">
    <property type="nucleotide sequence ID" value="NZ_FQUU01000022.1"/>
</dbReference>
<dbReference type="OrthoDB" id="1522982at2"/>
<feature type="chain" id="PRO_5011957196" evidence="2">
    <location>
        <begin position="23"/>
        <end position="546"/>
    </location>
</feature>
<reference evidence="4 5" key="1">
    <citation type="submission" date="2016-11" db="EMBL/GenBank/DDBJ databases">
        <authorList>
            <person name="Jaros S."/>
            <person name="Januszkiewicz K."/>
            <person name="Wedrychowicz H."/>
        </authorList>
    </citation>
    <scope>NUCLEOTIDE SEQUENCE [LARGE SCALE GENOMIC DNA]</scope>
    <source>
        <strain evidence="4 5">DSM 18119</strain>
    </source>
</reference>
<dbReference type="Proteomes" id="UP000184048">
    <property type="component" value="Unassembled WGS sequence"/>
</dbReference>
<evidence type="ECO:0000259" key="3">
    <source>
        <dbReference type="Pfam" id="PF00691"/>
    </source>
</evidence>
<dbReference type="SUPFAM" id="SSF103088">
    <property type="entry name" value="OmpA-like"/>
    <property type="match status" value="1"/>
</dbReference>
<dbReference type="InterPro" id="IPR036737">
    <property type="entry name" value="OmpA-like_sf"/>
</dbReference>
<evidence type="ECO:0000256" key="2">
    <source>
        <dbReference type="SAM" id="SignalP"/>
    </source>
</evidence>
<dbReference type="EMBL" id="FQUU01000022">
    <property type="protein sequence ID" value="SHF88858.1"/>
    <property type="molecule type" value="Genomic_DNA"/>
</dbReference>
<dbReference type="SUPFAM" id="SSF103647">
    <property type="entry name" value="TSP type-3 repeat"/>
    <property type="match status" value="1"/>
</dbReference>
<organism evidence="4 5">
    <name type="scientific">Flavisolibacter ginsengisoli DSM 18119</name>
    <dbReference type="NCBI Taxonomy" id="1121884"/>
    <lineage>
        <taxon>Bacteria</taxon>
        <taxon>Pseudomonadati</taxon>
        <taxon>Bacteroidota</taxon>
        <taxon>Chitinophagia</taxon>
        <taxon>Chitinophagales</taxon>
        <taxon>Chitinophagaceae</taxon>
        <taxon>Flavisolibacter</taxon>
    </lineage>
</organism>
<feature type="region of interest" description="Disordered" evidence="1">
    <location>
        <begin position="360"/>
        <end position="384"/>
    </location>
</feature>
<dbReference type="Gene3D" id="3.30.1330.60">
    <property type="entry name" value="OmpA-like domain"/>
    <property type="match status" value="1"/>
</dbReference>
<evidence type="ECO:0000313" key="5">
    <source>
        <dbReference type="Proteomes" id="UP000184048"/>
    </source>
</evidence>
<dbReference type="STRING" id="1121884.SAMN02745131_03775"/>
<name>A0A1M5FBS2_9BACT</name>
<evidence type="ECO:0000313" key="4">
    <source>
        <dbReference type="EMBL" id="SHF88858.1"/>
    </source>
</evidence>
<evidence type="ECO:0000256" key="1">
    <source>
        <dbReference type="SAM" id="MobiDB-lite"/>
    </source>
</evidence>